<keyword evidence="2" id="KW-1185">Reference proteome</keyword>
<name>A0ABD0M7A5_9CAEN</name>
<gene>
    <name evidence="1" type="ORF">BaRGS_00001545</name>
</gene>
<reference evidence="1 2" key="1">
    <citation type="journal article" date="2023" name="Sci. Data">
        <title>Genome assembly of the Korean intertidal mud-creeper Batillaria attramentaria.</title>
        <authorList>
            <person name="Patra A.K."/>
            <person name="Ho P.T."/>
            <person name="Jun S."/>
            <person name="Lee S.J."/>
            <person name="Kim Y."/>
            <person name="Won Y.J."/>
        </authorList>
    </citation>
    <scope>NUCLEOTIDE SEQUENCE [LARGE SCALE GENOMIC DNA]</scope>
    <source>
        <strain evidence="1">Wonlab-2016</strain>
    </source>
</reference>
<comment type="caution">
    <text evidence="1">The sequence shown here is derived from an EMBL/GenBank/DDBJ whole genome shotgun (WGS) entry which is preliminary data.</text>
</comment>
<evidence type="ECO:0000313" key="2">
    <source>
        <dbReference type="Proteomes" id="UP001519460"/>
    </source>
</evidence>
<protein>
    <submittedName>
        <fullName evidence="1">Uncharacterized protein</fullName>
    </submittedName>
</protein>
<dbReference type="Proteomes" id="UP001519460">
    <property type="component" value="Unassembled WGS sequence"/>
</dbReference>
<accession>A0ABD0M7A5</accession>
<dbReference type="AlphaFoldDB" id="A0ABD0M7A5"/>
<dbReference type="EMBL" id="JACVVK020000004">
    <property type="protein sequence ID" value="KAK7507610.1"/>
    <property type="molecule type" value="Genomic_DNA"/>
</dbReference>
<proteinExistence type="predicted"/>
<organism evidence="1 2">
    <name type="scientific">Batillaria attramentaria</name>
    <dbReference type="NCBI Taxonomy" id="370345"/>
    <lineage>
        <taxon>Eukaryota</taxon>
        <taxon>Metazoa</taxon>
        <taxon>Spiralia</taxon>
        <taxon>Lophotrochozoa</taxon>
        <taxon>Mollusca</taxon>
        <taxon>Gastropoda</taxon>
        <taxon>Caenogastropoda</taxon>
        <taxon>Sorbeoconcha</taxon>
        <taxon>Cerithioidea</taxon>
        <taxon>Batillariidae</taxon>
        <taxon>Batillaria</taxon>
    </lineage>
</organism>
<sequence>MRQRPLISNPSWQSPRTSVWSCPLNSAAVPEEIAGQKQKPCTTYGSSKRFARCTLHASLRRCLSKG</sequence>
<evidence type="ECO:0000313" key="1">
    <source>
        <dbReference type="EMBL" id="KAK7507610.1"/>
    </source>
</evidence>
<feature type="non-terminal residue" evidence="1">
    <location>
        <position position="66"/>
    </location>
</feature>